<protein>
    <recommendedName>
        <fullName evidence="3 5">Haloalkane dehalogenase</fullName>
        <ecNumber evidence="3 5">3.8.1.5</ecNumber>
    </recommendedName>
</protein>
<feature type="active site" description="Proton donor" evidence="5">
    <location>
        <position position="140"/>
    </location>
</feature>
<dbReference type="GO" id="GO:0018786">
    <property type="term" value="F:haloalkane dehalogenase activity"/>
    <property type="evidence" value="ECO:0007669"/>
    <property type="project" value="UniProtKB-UniRule"/>
</dbReference>
<keyword evidence="8" id="KW-1185">Reference proteome</keyword>
<evidence type="ECO:0000256" key="2">
    <source>
        <dbReference type="ARBA" id="ARBA00011245"/>
    </source>
</evidence>
<feature type="active site" description="Nucleophile" evidence="5">
    <location>
        <position position="116"/>
    </location>
</feature>
<accession>A0A7W8E5G1</accession>
<dbReference type="EC" id="3.8.1.5" evidence="3 5"/>
<dbReference type="RefSeq" id="WP_221313041.1">
    <property type="nucleotide sequence ID" value="NZ_JACHIP010000009.1"/>
</dbReference>
<dbReference type="NCBIfam" id="NF002938">
    <property type="entry name" value="PRK03592.1"/>
    <property type="match status" value="1"/>
</dbReference>
<reference evidence="7 8" key="1">
    <citation type="submission" date="2020-08" db="EMBL/GenBank/DDBJ databases">
        <title>Genomic Encyclopedia of Type Strains, Phase IV (KMG-V): Genome sequencing to study the core and pangenomes of soil and plant-associated prokaryotes.</title>
        <authorList>
            <person name="Whitman W."/>
        </authorList>
    </citation>
    <scope>NUCLEOTIDE SEQUENCE [LARGE SCALE GENOMIC DNA]</scope>
    <source>
        <strain evidence="7 8">M8UP14</strain>
    </source>
</reference>
<dbReference type="AlphaFoldDB" id="A0A7W8E5G1"/>
<comment type="caution">
    <text evidence="7">The sequence shown here is derived from an EMBL/GenBank/DDBJ whole genome shotgun (WGS) entry which is preliminary data.</text>
</comment>
<comment type="catalytic activity">
    <reaction evidence="5">
        <text>1-haloalkane + H2O = a halide anion + a primary alcohol + H(+)</text>
        <dbReference type="Rhea" id="RHEA:19081"/>
        <dbReference type="ChEBI" id="CHEBI:15377"/>
        <dbReference type="ChEBI" id="CHEBI:15378"/>
        <dbReference type="ChEBI" id="CHEBI:15734"/>
        <dbReference type="ChEBI" id="CHEBI:16042"/>
        <dbReference type="ChEBI" id="CHEBI:18060"/>
        <dbReference type="EC" id="3.8.1.5"/>
    </reaction>
</comment>
<evidence type="ECO:0000313" key="8">
    <source>
        <dbReference type="Proteomes" id="UP000540989"/>
    </source>
</evidence>
<dbReference type="InterPro" id="IPR000639">
    <property type="entry name" value="Epox_hydrolase-like"/>
</dbReference>
<gene>
    <name evidence="5" type="primary">dhaA</name>
    <name evidence="7" type="ORF">HDF16_004769</name>
</gene>
<feature type="domain" description="AB hydrolase-1" evidence="6">
    <location>
        <begin position="44"/>
        <end position="289"/>
    </location>
</feature>
<feature type="active site" description="Proton acceptor" evidence="5">
    <location>
        <position position="282"/>
    </location>
</feature>
<evidence type="ECO:0000256" key="5">
    <source>
        <dbReference type="HAMAP-Rule" id="MF_01231"/>
    </source>
</evidence>
<comment type="subunit">
    <text evidence="2 5">Monomer.</text>
</comment>
<evidence type="ECO:0000256" key="3">
    <source>
        <dbReference type="ARBA" id="ARBA00012065"/>
    </source>
</evidence>
<dbReference type="Proteomes" id="UP000540989">
    <property type="component" value="Unassembled WGS sequence"/>
</dbReference>
<dbReference type="SUPFAM" id="SSF53474">
    <property type="entry name" value="alpha/beta-Hydrolases"/>
    <property type="match status" value="1"/>
</dbReference>
<dbReference type="InterPro" id="IPR000073">
    <property type="entry name" value="AB_hydrolase_1"/>
</dbReference>
<evidence type="ECO:0000256" key="4">
    <source>
        <dbReference type="ARBA" id="ARBA00022801"/>
    </source>
</evidence>
<name>A0A7W8E5G1_9BACT</name>
<dbReference type="EMBL" id="JACHIP010000009">
    <property type="protein sequence ID" value="MBB5060033.1"/>
    <property type="molecule type" value="Genomic_DNA"/>
</dbReference>
<dbReference type="Pfam" id="PF00561">
    <property type="entry name" value="Abhydrolase_1"/>
    <property type="match status" value="1"/>
</dbReference>
<dbReference type="HAMAP" id="MF_01231">
    <property type="entry name" value="Haloalk_dehal_type2"/>
    <property type="match status" value="1"/>
</dbReference>
<dbReference type="InterPro" id="IPR023594">
    <property type="entry name" value="Haloalkane_dehalogenase_2"/>
</dbReference>
<comment type="similarity">
    <text evidence="1 5">Belongs to the haloalkane dehalogenase family. Type 2 subfamily.</text>
</comment>
<dbReference type="PRINTS" id="PR00412">
    <property type="entry name" value="EPOXHYDRLASE"/>
</dbReference>
<proteinExistence type="inferred from homology"/>
<dbReference type="InterPro" id="IPR029058">
    <property type="entry name" value="AB_hydrolase_fold"/>
</dbReference>
<sequence length="306" mass="34819">MQMQDGNEKEALSAEFSFEKQRIKVLDGEMAYIDTGGSGSTTAVFLHGNPTSSYLWRNVIPHVAPQARCLAPDLIGMGDSSKLKGSDYRFFDHARYLEAFLDAVVTTGKILLVLHDWGSALGLDWACRHEERVAGLALMEFIAPVPTWNDFPQEGREIFQAFRHPLKGRELLIEHNVFIEQILQAGVSRTLSSVEMDHYRAPFLKVEDREPLYRFPNELPIAHEPADVYARAERYHDWLMANELPKLYFWASPGGLIPEEKAAWYVRTLRNTESVALGAGKHFVQEDNPHLIGQEIAKWVQARWKA</sequence>
<organism evidence="7 8">
    <name type="scientific">Granulicella aggregans</name>
    <dbReference type="NCBI Taxonomy" id="474949"/>
    <lineage>
        <taxon>Bacteria</taxon>
        <taxon>Pseudomonadati</taxon>
        <taxon>Acidobacteriota</taxon>
        <taxon>Terriglobia</taxon>
        <taxon>Terriglobales</taxon>
        <taxon>Acidobacteriaceae</taxon>
        <taxon>Granulicella</taxon>
    </lineage>
</organism>
<evidence type="ECO:0000256" key="1">
    <source>
        <dbReference type="ARBA" id="ARBA00007213"/>
    </source>
</evidence>
<evidence type="ECO:0000259" key="6">
    <source>
        <dbReference type="Pfam" id="PF00561"/>
    </source>
</evidence>
<evidence type="ECO:0000313" key="7">
    <source>
        <dbReference type="EMBL" id="MBB5060033.1"/>
    </source>
</evidence>
<comment type="function">
    <text evidence="5">Catalyzes hydrolytic cleavage of carbon-halogen bonds in halogenated aliphatic compounds, leading to the formation of the corresponding primary alcohols, halide ions and protons.</text>
</comment>
<dbReference type="PANTHER" id="PTHR43329">
    <property type="entry name" value="EPOXIDE HYDROLASE"/>
    <property type="match status" value="1"/>
</dbReference>
<dbReference type="Gene3D" id="3.40.50.1820">
    <property type="entry name" value="alpha/beta hydrolase"/>
    <property type="match status" value="1"/>
</dbReference>
<keyword evidence="4 5" id="KW-0378">Hydrolase</keyword>